<dbReference type="RefSeq" id="WP_134493443.1">
    <property type="nucleotide sequence ID" value="NZ_CP139087.1"/>
</dbReference>
<dbReference type="EMBL" id="LR536452">
    <property type="protein sequence ID" value="VFU17656.1"/>
    <property type="molecule type" value="Genomic_DNA"/>
</dbReference>
<sequence length="199" mass="22617">MLSPSSYLFGYQQGQHSAERDQWAQDFKERLAGRRPVTIDQSYIDSLQAAQQQAQVAADHNYATGKQWMDHAQHLERDNADLKAENARLVALGERGLAMLHEMAGFRDTALREGEAKLRLERSQHKETADEKRLLVVFMRLLAHLTQAEKAEKTDNPDYRDLKLFAEALPMQIASGQWPSSFPAEIGAAWTRLRKALES</sequence>
<keyword evidence="1" id="KW-0614">Plasmid</keyword>
<reference evidence="1 2" key="1">
    <citation type="submission" date="2019-03" db="EMBL/GenBank/DDBJ databases">
        <authorList>
            <person name="Kox A.R. M."/>
        </authorList>
    </citation>
    <scope>NUCLEOTIDE SEQUENCE [LARGE SCALE GENOMIC DNA]</scope>
    <source>
        <strain evidence="1">MTUNDRAET4 annotated genome</strain>
        <plasmid evidence="2">3</plasmid>
    </source>
</reference>
<dbReference type="Proteomes" id="UP000294360">
    <property type="component" value="Plasmid 3"/>
</dbReference>
<gene>
    <name evidence="1" type="ORF">MTUNDRAET4_0177</name>
</gene>
<protein>
    <submittedName>
        <fullName evidence="1">Uncharacterized protein</fullName>
    </submittedName>
</protein>
<proteinExistence type="predicted"/>
<dbReference type="KEGG" id="mtun:MTUNDRAET4_0177.2"/>
<name>A0A4U8Z8Y2_METTU</name>
<dbReference type="AlphaFoldDB" id="A0A4U8Z8Y2"/>
<accession>A0A4U8Z8Y2</accession>
<evidence type="ECO:0000313" key="2">
    <source>
        <dbReference type="Proteomes" id="UP000294360"/>
    </source>
</evidence>
<organism evidence="1 2">
    <name type="scientific">Methylocella tundrae</name>
    <dbReference type="NCBI Taxonomy" id="227605"/>
    <lineage>
        <taxon>Bacteria</taxon>
        <taxon>Pseudomonadati</taxon>
        <taxon>Pseudomonadota</taxon>
        <taxon>Alphaproteobacteria</taxon>
        <taxon>Hyphomicrobiales</taxon>
        <taxon>Beijerinckiaceae</taxon>
        <taxon>Methylocella</taxon>
    </lineage>
</organism>
<evidence type="ECO:0000313" key="1">
    <source>
        <dbReference type="EMBL" id="VFU17656.1"/>
    </source>
</evidence>
<geneLocation type="plasmid" evidence="1 2">
    <name>3</name>
</geneLocation>